<reference evidence="2" key="1">
    <citation type="submission" date="2015-04" db="EMBL/GenBank/DDBJ databases">
        <title>The genome sequence of the plant pathogenic Rhizarian Plasmodiophora brassicae reveals insights in its biotrophic life cycle and the origin of chitin synthesis.</title>
        <authorList>
            <person name="Schwelm A."/>
            <person name="Fogelqvist J."/>
            <person name="Knaust A."/>
            <person name="Julke S."/>
            <person name="Lilja T."/>
            <person name="Dhandapani V."/>
            <person name="Bonilla-Rosso G."/>
            <person name="Karlsson M."/>
            <person name="Shevchenko A."/>
            <person name="Choi S.R."/>
            <person name="Kim H.G."/>
            <person name="Park J.Y."/>
            <person name="Lim Y.P."/>
            <person name="Ludwig-Muller J."/>
            <person name="Dixelius C."/>
        </authorList>
    </citation>
    <scope>NUCLEOTIDE SEQUENCE</scope>
    <source>
        <tissue evidence="2">Potato root galls</tissue>
    </source>
</reference>
<dbReference type="AlphaFoldDB" id="A0A0H5QRR0"/>
<dbReference type="EMBL" id="HACM01004281">
    <property type="protein sequence ID" value="CRZ04723.1"/>
    <property type="molecule type" value="Transcribed_RNA"/>
</dbReference>
<dbReference type="Pfam" id="PF00404">
    <property type="entry name" value="Dockerin_1"/>
    <property type="match status" value="1"/>
</dbReference>
<proteinExistence type="predicted"/>
<dbReference type="InterPro" id="IPR002105">
    <property type="entry name" value="Dockerin_1_rpt"/>
</dbReference>
<dbReference type="EMBL" id="HACM01004284">
    <property type="protein sequence ID" value="CRZ04726.1"/>
    <property type="molecule type" value="Transcribed_RNA"/>
</dbReference>
<organism evidence="2">
    <name type="scientific">Spongospora subterranea</name>
    <dbReference type="NCBI Taxonomy" id="70186"/>
    <lineage>
        <taxon>Eukaryota</taxon>
        <taxon>Sar</taxon>
        <taxon>Rhizaria</taxon>
        <taxon>Endomyxa</taxon>
        <taxon>Phytomyxea</taxon>
        <taxon>Plasmodiophorida</taxon>
        <taxon>Plasmodiophoridae</taxon>
        <taxon>Spongospora</taxon>
    </lineage>
</organism>
<accession>A0A0H5QRR0</accession>
<dbReference type="InterPro" id="IPR018247">
    <property type="entry name" value="EF_Hand_1_Ca_BS"/>
</dbReference>
<sequence>MHLRQCLDPIIHRVYDQFTGTPHQGMDFGDYFMMISVLSKTGPVLPTHCLFNAFDMNGDGRVDSHDIFNLIAKGVQHILADDMFAMAKVENLVFLWFWANR</sequence>
<evidence type="ECO:0000256" key="1">
    <source>
        <dbReference type="ARBA" id="ARBA00022837"/>
    </source>
</evidence>
<dbReference type="GO" id="GO:0004553">
    <property type="term" value="F:hydrolase activity, hydrolyzing O-glycosyl compounds"/>
    <property type="evidence" value="ECO:0007669"/>
    <property type="project" value="InterPro"/>
</dbReference>
<name>A0A0H5QRR0_9EUKA</name>
<dbReference type="GO" id="GO:0000272">
    <property type="term" value="P:polysaccharide catabolic process"/>
    <property type="evidence" value="ECO:0007669"/>
    <property type="project" value="InterPro"/>
</dbReference>
<dbReference type="Gene3D" id="1.10.238.10">
    <property type="entry name" value="EF-hand"/>
    <property type="match status" value="1"/>
</dbReference>
<evidence type="ECO:0008006" key="3">
    <source>
        <dbReference type="Google" id="ProtNLM"/>
    </source>
</evidence>
<dbReference type="PROSITE" id="PS00018">
    <property type="entry name" value="EF_HAND_1"/>
    <property type="match status" value="1"/>
</dbReference>
<dbReference type="SUPFAM" id="SSF47473">
    <property type="entry name" value="EF-hand"/>
    <property type="match status" value="1"/>
</dbReference>
<keyword evidence="1" id="KW-0106">Calcium</keyword>
<dbReference type="InterPro" id="IPR011992">
    <property type="entry name" value="EF-hand-dom_pair"/>
</dbReference>
<evidence type="ECO:0000313" key="2">
    <source>
        <dbReference type="EMBL" id="CRZ04723.1"/>
    </source>
</evidence>
<protein>
    <recommendedName>
        <fullName evidence="3">EF-hand domain-containing protein</fullName>
    </recommendedName>
</protein>